<evidence type="ECO:0000259" key="1">
    <source>
        <dbReference type="Pfam" id="PF00135"/>
    </source>
</evidence>
<dbReference type="Gene3D" id="3.40.50.1820">
    <property type="entry name" value="alpha/beta hydrolase"/>
    <property type="match status" value="2"/>
</dbReference>
<accession>A0A1K0FXX1</accession>
<protein>
    <submittedName>
        <fullName evidence="2">Related to Lipase 2</fullName>
    </submittedName>
</protein>
<dbReference type="EMBL" id="LT558118">
    <property type="protein sequence ID" value="SAM71747.1"/>
    <property type="molecule type" value="Genomic_DNA"/>
</dbReference>
<feature type="domain" description="Carboxylesterase type B" evidence="1">
    <location>
        <begin position="100"/>
        <end position="196"/>
    </location>
</feature>
<dbReference type="InterPro" id="IPR050309">
    <property type="entry name" value="Type-B_Carboxylest/Lipase"/>
</dbReference>
<dbReference type="Pfam" id="PF00135">
    <property type="entry name" value="COesterase"/>
    <property type="match status" value="2"/>
</dbReference>
<gene>
    <name evidence="2" type="ORF">UBRO_20056</name>
</gene>
<dbReference type="OrthoDB" id="408631at2759"/>
<reference evidence="3" key="1">
    <citation type="submission" date="2016-04" db="EMBL/GenBank/DDBJ databases">
        <authorList>
            <person name="Guldener U."/>
            <person name="Guldener U."/>
        </authorList>
    </citation>
    <scope>NUCLEOTIDE SEQUENCE [LARGE SCALE GENOMIC DNA]</scope>
    <source>
        <strain evidence="3">UB2112</strain>
    </source>
</reference>
<dbReference type="InterPro" id="IPR029058">
    <property type="entry name" value="AB_hydrolase_fold"/>
</dbReference>
<evidence type="ECO:0000313" key="2">
    <source>
        <dbReference type="EMBL" id="SAM71747.1"/>
    </source>
</evidence>
<organism evidence="2 3">
    <name type="scientific">Ustilago bromivora</name>
    <dbReference type="NCBI Taxonomy" id="307758"/>
    <lineage>
        <taxon>Eukaryota</taxon>
        <taxon>Fungi</taxon>
        <taxon>Dikarya</taxon>
        <taxon>Basidiomycota</taxon>
        <taxon>Ustilaginomycotina</taxon>
        <taxon>Ustilaginomycetes</taxon>
        <taxon>Ustilaginales</taxon>
        <taxon>Ustilaginaceae</taxon>
        <taxon>Ustilago</taxon>
    </lineage>
</organism>
<sequence>MLCLPNCFLSALPHNPDKQPTVRIQQGTVTGLTDANYGIDQFFGIPFGKPPTGDLRFAKPVAVEPSPKSDADATRFGDICMQPSRAEPTLYKKSVETGKPIVFVAMNYRTGPFGFIGGSEVAASDSATTNAGLYDQRSALQSVQNNIPSFVGDPNKVTLFGESAGAMSMALQTIAYDGQTEGLYHAAIMASGASAPGPLLTPKRPTVEKTFKDLTARQAATVLTGIDPIAGALAFLPLVDYKLITNYPSVQLPQGKLADIPVIQGNNLDEGTLFGQKTLNSSTEFETWVRSAAVIYNTSYAETALQQVFENYPDVPSEASPYYNAETATSAGTTQNLDSRIYEPFASDQYKRSSSFYGDFTFNAHRRTYLQGTQLRGRRNKDKTWSFQFSQNDKSPVSCIATIEARWLGESSLPHTMLVFEVFLLSMMVVLLLNDNDDPNAG</sequence>
<proteinExistence type="predicted"/>
<dbReference type="Proteomes" id="UP000179920">
    <property type="component" value="Chromosome II"/>
</dbReference>
<dbReference type="InterPro" id="IPR002018">
    <property type="entry name" value="CarbesteraseB"/>
</dbReference>
<dbReference type="PANTHER" id="PTHR11559">
    <property type="entry name" value="CARBOXYLESTERASE"/>
    <property type="match status" value="1"/>
</dbReference>
<dbReference type="SUPFAM" id="SSF53474">
    <property type="entry name" value="alpha/beta-Hydrolases"/>
    <property type="match status" value="1"/>
</dbReference>
<feature type="domain" description="Carboxylesterase type B" evidence="1">
    <location>
        <begin position="19"/>
        <end position="88"/>
    </location>
</feature>
<evidence type="ECO:0000313" key="3">
    <source>
        <dbReference type="Proteomes" id="UP000179920"/>
    </source>
</evidence>
<dbReference type="AlphaFoldDB" id="A0A1K0FXX1"/>
<name>A0A1K0FXX1_9BASI</name>